<feature type="region of interest" description="Disordered" evidence="4">
    <location>
        <begin position="223"/>
        <end position="250"/>
    </location>
</feature>
<feature type="domain" description="Zn(2)-C6 fungal-type" evidence="5">
    <location>
        <begin position="784"/>
        <end position="812"/>
    </location>
</feature>
<keyword evidence="2" id="KW-0862">Zinc</keyword>
<dbReference type="SMART" id="SM00355">
    <property type="entry name" value="ZnF_C2H2"/>
    <property type="match status" value="6"/>
</dbReference>
<dbReference type="Gene3D" id="4.10.240.10">
    <property type="entry name" value="Zn(2)-C6 fungal-type DNA-binding domain"/>
    <property type="match status" value="1"/>
</dbReference>
<dbReference type="Pfam" id="PF00642">
    <property type="entry name" value="zf-CCCH"/>
    <property type="match status" value="1"/>
</dbReference>
<evidence type="ECO:0000256" key="2">
    <source>
        <dbReference type="PROSITE-ProRule" id="PRU00723"/>
    </source>
</evidence>
<feature type="region of interest" description="Disordered" evidence="4">
    <location>
        <begin position="698"/>
        <end position="775"/>
    </location>
</feature>
<dbReference type="OrthoDB" id="6133115at2759"/>
<evidence type="ECO:0000256" key="3">
    <source>
        <dbReference type="SAM" id="Coils"/>
    </source>
</evidence>
<feature type="compositionally biased region" description="Polar residues" evidence="4">
    <location>
        <begin position="232"/>
        <end position="244"/>
    </location>
</feature>
<evidence type="ECO:0000256" key="1">
    <source>
        <dbReference type="ARBA" id="ARBA00023242"/>
    </source>
</evidence>
<feature type="domain" description="C2H2-type" evidence="7">
    <location>
        <begin position="323"/>
        <end position="352"/>
    </location>
</feature>
<evidence type="ECO:0000256" key="4">
    <source>
        <dbReference type="SAM" id="MobiDB-lite"/>
    </source>
</evidence>
<proteinExistence type="predicted"/>
<dbReference type="SUPFAM" id="SSF57701">
    <property type="entry name" value="Zn2/Cys6 DNA-binding domain"/>
    <property type="match status" value="1"/>
</dbReference>
<feature type="compositionally biased region" description="Polar residues" evidence="4">
    <location>
        <begin position="438"/>
        <end position="447"/>
    </location>
</feature>
<evidence type="ECO:0000259" key="6">
    <source>
        <dbReference type="PROSITE" id="PS50103"/>
    </source>
</evidence>
<keyword evidence="9" id="KW-1185">Reference proteome</keyword>
<feature type="domain" description="C3H1-type" evidence="6">
    <location>
        <begin position="923"/>
        <end position="951"/>
    </location>
</feature>
<dbReference type="PANTHER" id="PTHR35391:SF7">
    <property type="entry name" value="C2H2-TYPE DOMAIN-CONTAINING PROTEIN"/>
    <property type="match status" value="1"/>
</dbReference>
<dbReference type="PANTHER" id="PTHR35391">
    <property type="entry name" value="C2H2-TYPE DOMAIN-CONTAINING PROTEIN-RELATED"/>
    <property type="match status" value="1"/>
</dbReference>
<dbReference type="PROSITE" id="PS50048">
    <property type="entry name" value="ZN2_CY6_FUNGAL_2"/>
    <property type="match status" value="1"/>
</dbReference>
<dbReference type="Pfam" id="PF26082">
    <property type="entry name" value="zf-C2H2_AcuF"/>
    <property type="match status" value="1"/>
</dbReference>
<sequence length="1411" mass="160164">MNTIADHVSACFQEFNSFCSSPAIWQNGIPDDGARSDISLLKLQNELSRFKVWSGNIGAHKKGRSSLDHRLRDASNIRDQVVELLEDLKESLRDVKADVSGPSELSQIFAAIVEDINCLFRLSVSIHNPSPHDRFKKACLTDTSGYEPFDVQHVCNKLSKAPKPIAERLGKAISRRRQYFKYRELHHEKLASGLHLDGKDQMQSTVASSLPKKLNVNESISLEEEVDDASDTGRSQTSWATSAANPERRKIPALPEEAENGPFECPFCFMMISVSSRNHWKKHVFSDLFPYICVELGCPAPDQDFQRRHQWAGHVKKYHWKIWTCKLGCNKTFNSSQDVKQHLAEKHSDATELTHLVSLLTMCERTKSENEPADCPLCGERQSSFKQYQRHVGRHQEELALFALPHLEGEEDEKNHESDSEFEGNEEVESEEKDELQKASSYVTRLSNESEDEATDVSEPSIRYATDVIVDGFGLTLPESRPWKCPIPTCTYHDHGWFTERDRDRHYREKHSETPAIYECMFKPCTYKSKRETNCKRHMEKAHGWTHIRPQEADKKLPSISDMGIDTAIEQPRKSLDTDTADESSEHRKDPIMHHRIEMKAPILNRGSFEPANVDVLHLRHKESLYTLKFPRNDIGDGKLRVSKIRELAAGMTYVPESFRHLVELSCNDVKLLIDGTPIRNYGVSRGDTIKVEAPQFRKPGQFSGPANHDPVLDNGHGTEGNMGLEGKAERDERRAEFSSELRQRAMVESFGYQKAPASSDPQDESREETDGKRNNIRKRTKTGCLTCRKRRIKCDEGRPICSNCIKSKRHCEGYNQLISYGGSMGAIQGVPGPESESDVEIMDARYVSGRIQPSTEADHKVGRSSTPGVRCPTCALEDEDTLDIHDSFRATNINDNESWFPLFTATGVSDEERLHSTSEGLKKKQVSCPSFSVNGYCMDGAECPFIHDPAMISTSDLSSNQTSTMDPLPDPELTMKSNEIKVWKALCALEDELEVGWRPICRLAIGSDDGSTKKGDERLGLINGIHSNIIKKLRRIEQLSTPDIVAKRGQIEVKVDELLAKLGPHRLRANLALRTILMSVLYTHLILRTVLTSEQHDSHEDADSSIGTDTESSTASVSASILEYRRSQGRTYHSDKFTANYFFPNDDQQVESMDLTHHYLTLLLDGELFLAPLKMDSTERVLDVGTGSGIWAIEFADRYPNTEVVGTDLSPCQPQWVPPNLRFEIDDVTQPWTWKEDYFSFIHIRYLFGAIKDWNSLFSEAYRCCALGGWVQSGEADVTFRSDDGTTELEPVFKTYQKLFEEGSQILGNPFFVHDLQQKAFEEAGFTDVETVDYKFPIGGWPKDLKLAEVGRFVKATLENDLEGYTLMMWQDVCQWPKDEYQVFLMNLRKAIRNPKVHSYMTVRYVYGRK</sequence>
<organism evidence="8 9">
    <name type="scientific">Gibberella subglutinans</name>
    <name type="common">Fusarium subglutinans</name>
    <dbReference type="NCBI Taxonomy" id="42677"/>
    <lineage>
        <taxon>Eukaryota</taxon>
        <taxon>Fungi</taxon>
        <taxon>Dikarya</taxon>
        <taxon>Ascomycota</taxon>
        <taxon>Pezizomycotina</taxon>
        <taxon>Sordariomycetes</taxon>
        <taxon>Hypocreomycetidae</taxon>
        <taxon>Hypocreales</taxon>
        <taxon>Nectriaceae</taxon>
        <taxon>Fusarium</taxon>
        <taxon>Fusarium fujikuroi species complex</taxon>
    </lineage>
</organism>
<feature type="zinc finger region" description="C3H1-type" evidence="2">
    <location>
        <begin position="923"/>
        <end position="951"/>
    </location>
</feature>
<dbReference type="GO" id="GO:0000981">
    <property type="term" value="F:DNA-binding transcription factor activity, RNA polymerase II-specific"/>
    <property type="evidence" value="ECO:0007669"/>
    <property type="project" value="InterPro"/>
</dbReference>
<dbReference type="SMART" id="SM00066">
    <property type="entry name" value="GAL4"/>
    <property type="match status" value="1"/>
</dbReference>
<dbReference type="SMART" id="SM00356">
    <property type="entry name" value="ZnF_C3H1"/>
    <property type="match status" value="1"/>
</dbReference>
<dbReference type="CDD" id="cd00067">
    <property type="entry name" value="GAL4"/>
    <property type="match status" value="1"/>
</dbReference>
<dbReference type="Pfam" id="PF00172">
    <property type="entry name" value="Zn_clus"/>
    <property type="match status" value="1"/>
</dbReference>
<evidence type="ECO:0000259" key="5">
    <source>
        <dbReference type="PROSITE" id="PS50048"/>
    </source>
</evidence>
<protein>
    <submittedName>
        <fullName evidence="8">Zinc finger transcription factor ace1</fullName>
    </submittedName>
</protein>
<keyword evidence="3" id="KW-0175">Coiled coil</keyword>
<dbReference type="InterPro" id="IPR029063">
    <property type="entry name" value="SAM-dependent_MTases_sf"/>
</dbReference>
<dbReference type="InterPro" id="IPR013087">
    <property type="entry name" value="Znf_C2H2_type"/>
</dbReference>
<dbReference type="Gene3D" id="3.40.50.150">
    <property type="entry name" value="Vaccinia Virus protein VP39"/>
    <property type="match status" value="1"/>
</dbReference>
<name>A0A8H5QBR7_GIBSU</name>
<dbReference type="PROSITE" id="PS50157">
    <property type="entry name" value="ZINC_FINGER_C2H2_2"/>
    <property type="match status" value="1"/>
</dbReference>
<dbReference type="InterPro" id="IPR001138">
    <property type="entry name" value="Zn2Cys6_DnaBD"/>
</dbReference>
<dbReference type="GeneID" id="59314612"/>
<dbReference type="InterPro" id="IPR000571">
    <property type="entry name" value="Znf_CCCH"/>
</dbReference>
<keyword evidence="1" id="KW-0539">Nucleus</keyword>
<dbReference type="SUPFAM" id="SSF53335">
    <property type="entry name" value="S-adenosyl-L-methionine-dependent methyltransferases"/>
    <property type="match status" value="1"/>
</dbReference>
<evidence type="ECO:0000313" key="8">
    <source>
        <dbReference type="EMBL" id="KAF5611713.1"/>
    </source>
</evidence>
<reference evidence="8 9" key="1">
    <citation type="submission" date="2020-05" db="EMBL/GenBank/DDBJ databases">
        <title>Identification and distribution of gene clusters putatively required for synthesis of sphingolipid metabolism inhibitors in phylogenetically diverse species of the filamentous fungus Fusarium.</title>
        <authorList>
            <person name="Kim H.-S."/>
            <person name="Busman M."/>
            <person name="Brown D.W."/>
            <person name="Divon H."/>
            <person name="Uhlig S."/>
            <person name="Proctor R.H."/>
        </authorList>
    </citation>
    <scope>NUCLEOTIDE SEQUENCE [LARGE SCALE GENOMIC DNA]</scope>
    <source>
        <strain evidence="8 9">NRRL 66333</strain>
    </source>
</reference>
<dbReference type="PROSITE" id="PS00028">
    <property type="entry name" value="ZINC_FINGER_C2H2_1"/>
    <property type="match status" value="1"/>
</dbReference>
<feature type="coiled-coil region" evidence="3">
    <location>
        <begin position="71"/>
        <end position="98"/>
    </location>
</feature>
<dbReference type="PROSITE" id="PS00463">
    <property type="entry name" value="ZN2_CY6_FUNGAL_1"/>
    <property type="match status" value="1"/>
</dbReference>
<keyword evidence="2" id="KW-0479">Metal-binding</keyword>
<comment type="caution">
    <text evidence="8">The sequence shown here is derived from an EMBL/GenBank/DDBJ whole genome shotgun (WGS) entry which is preliminary data.</text>
</comment>
<dbReference type="EMBL" id="JAAOAV010000018">
    <property type="protein sequence ID" value="KAF5611713.1"/>
    <property type="molecule type" value="Genomic_DNA"/>
</dbReference>
<evidence type="ECO:0000259" key="7">
    <source>
        <dbReference type="PROSITE" id="PS50157"/>
    </source>
</evidence>
<evidence type="ECO:0000313" key="9">
    <source>
        <dbReference type="Proteomes" id="UP000547976"/>
    </source>
</evidence>
<feature type="compositionally biased region" description="Basic and acidic residues" evidence="4">
    <location>
        <begin position="727"/>
        <end position="746"/>
    </location>
</feature>
<gene>
    <name evidence="8" type="ORF">FSUBG_2150</name>
</gene>
<dbReference type="CDD" id="cd02440">
    <property type="entry name" value="AdoMet_MTases"/>
    <property type="match status" value="1"/>
</dbReference>
<feature type="compositionally biased region" description="Acidic residues" evidence="4">
    <location>
        <begin position="420"/>
        <end position="434"/>
    </location>
</feature>
<dbReference type="RefSeq" id="XP_036542426.1">
    <property type="nucleotide sequence ID" value="XM_036679894.1"/>
</dbReference>
<dbReference type="Gene3D" id="6.10.250.3220">
    <property type="match status" value="1"/>
</dbReference>
<dbReference type="InterPro" id="IPR058925">
    <property type="entry name" value="zf-C2H2_AcuF"/>
</dbReference>
<dbReference type="PROSITE" id="PS50103">
    <property type="entry name" value="ZF_C3H1"/>
    <property type="match status" value="1"/>
</dbReference>
<accession>A0A8H5QBR7</accession>
<dbReference type="InterPro" id="IPR036864">
    <property type="entry name" value="Zn2-C6_fun-type_DNA-bd_sf"/>
</dbReference>
<dbReference type="Proteomes" id="UP000547976">
    <property type="component" value="Unassembled WGS sequence"/>
</dbReference>
<dbReference type="GO" id="GO:0008270">
    <property type="term" value="F:zinc ion binding"/>
    <property type="evidence" value="ECO:0007669"/>
    <property type="project" value="UniProtKB-KW"/>
</dbReference>
<keyword evidence="2" id="KW-0863">Zinc-finger</keyword>
<feature type="region of interest" description="Disordered" evidence="4">
    <location>
        <begin position="408"/>
        <end position="459"/>
    </location>
</feature>
<dbReference type="Pfam" id="PF13489">
    <property type="entry name" value="Methyltransf_23"/>
    <property type="match status" value="1"/>
</dbReference>